<reference evidence="2" key="1">
    <citation type="journal article" date="2023" name="Plant J.">
        <title>Genome sequences and population genomics provide insights into the demographic history, inbreeding, and mutation load of two 'living fossil' tree species of Dipteronia.</title>
        <authorList>
            <person name="Feng Y."/>
            <person name="Comes H.P."/>
            <person name="Chen J."/>
            <person name="Zhu S."/>
            <person name="Lu R."/>
            <person name="Zhang X."/>
            <person name="Li P."/>
            <person name="Qiu J."/>
            <person name="Olsen K.M."/>
            <person name="Qiu Y."/>
        </authorList>
    </citation>
    <scope>NUCLEOTIDE SEQUENCE</scope>
    <source>
        <strain evidence="2">NBL</strain>
    </source>
</reference>
<dbReference type="PANTHER" id="PTHR31669:SF282">
    <property type="entry name" value="PROTEIN FAR1-RELATED SEQUENCE"/>
    <property type="match status" value="1"/>
</dbReference>
<keyword evidence="1" id="KW-0862">Zinc</keyword>
<evidence type="ECO:0000313" key="2">
    <source>
        <dbReference type="EMBL" id="KAK3219277.1"/>
    </source>
</evidence>
<name>A0AAE0E994_9ROSI</name>
<dbReference type="EMBL" id="JANJYJ010000004">
    <property type="protein sequence ID" value="KAK3219277.1"/>
    <property type="molecule type" value="Genomic_DNA"/>
</dbReference>
<dbReference type="InterPro" id="IPR031052">
    <property type="entry name" value="FHY3/FAR1"/>
</dbReference>
<dbReference type="GO" id="GO:0008270">
    <property type="term" value="F:zinc ion binding"/>
    <property type="evidence" value="ECO:0007669"/>
    <property type="project" value="UniProtKB-UniRule"/>
</dbReference>
<comment type="similarity">
    <text evidence="1">Belongs to the FHY3/FAR1 family.</text>
</comment>
<proteinExistence type="inferred from homology"/>
<sequence length="223" mass="25544">MAQVSIRVEEKWSHFCFQGTFSAGLRSIQGRKSIRKFLHKLTSEINSITPSDFVLHYLKTAEQQRREELEEDFYGNESAPAIILGSSAILKQVYTCLMFRPIQEELLECLSLESEEISSNDHGVITTKFELTDQESGTKTRFVDFNSLESYVTCGYKKYESVGILCVNALKVLNMKNIFHIPPQYILKRWTKSAKDEVVVVEDVEESEGEVSDESMRHALIQD</sequence>
<keyword evidence="1" id="KW-0863">Zinc-finger</keyword>
<keyword evidence="3" id="KW-1185">Reference proteome</keyword>
<keyword evidence="1" id="KW-0539">Nucleus</keyword>
<dbReference type="AlphaFoldDB" id="A0AAE0E994"/>
<keyword evidence="1" id="KW-0479">Metal-binding</keyword>
<gene>
    <name evidence="2" type="ORF">Dsin_013247</name>
</gene>
<comment type="function">
    <text evidence="1">Putative transcription activator involved in regulating light control of development.</text>
</comment>
<evidence type="ECO:0000256" key="1">
    <source>
        <dbReference type="RuleBase" id="RU367018"/>
    </source>
</evidence>
<dbReference type="Proteomes" id="UP001281410">
    <property type="component" value="Unassembled WGS sequence"/>
</dbReference>
<dbReference type="PANTHER" id="PTHR31669">
    <property type="entry name" value="PROTEIN FAR1-RELATED SEQUENCE 10-RELATED"/>
    <property type="match status" value="1"/>
</dbReference>
<comment type="subcellular location">
    <subcellularLocation>
        <location evidence="1">Nucleus</location>
    </subcellularLocation>
</comment>
<dbReference type="GO" id="GO:0006355">
    <property type="term" value="P:regulation of DNA-templated transcription"/>
    <property type="evidence" value="ECO:0007669"/>
    <property type="project" value="UniProtKB-UniRule"/>
</dbReference>
<protein>
    <recommendedName>
        <fullName evidence="1">Protein FAR1-RELATED SEQUENCE</fullName>
    </recommendedName>
</protein>
<evidence type="ECO:0000313" key="3">
    <source>
        <dbReference type="Proteomes" id="UP001281410"/>
    </source>
</evidence>
<organism evidence="2 3">
    <name type="scientific">Dipteronia sinensis</name>
    <dbReference type="NCBI Taxonomy" id="43782"/>
    <lineage>
        <taxon>Eukaryota</taxon>
        <taxon>Viridiplantae</taxon>
        <taxon>Streptophyta</taxon>
        <taxon>Embryophyta</taxon>
        <taxon>Tracheophyta</taxon>
        <taxon>Spermatophyta</taxon>
        <taxon>Magnoliopsida</taxon>
        <taxon>eudicotyledons</taxon>
        <taxon>Gunneridae</taxon>
        <taxon>Pentapetalae</taxon>
        <taxon>rosids</taxon>
        <taxon>malvids</taxon>
        <taxon>Sapindales</taxon>
        <taxon>Sapindaceae</taxon>
        <taxon>Hippocastanoideae</taxon>
        <taxon>Acereae</taxon>
        <taxon>Dipteronia</taxon>
    </lineage>
</organism>
<accession>A0AAE0E994</accession>
<dbReference type="GO" id="GO:0005634">
    <property type="term" value="C:nucleus"/>
    <property type="evidence" value="ECO:0007669"/>
    <property type="project" value="UniProtKB-SubCell"/>
</dbReference>
<comment type="caution">
    <text evidence="2">The sequence shown here is derived from an EMBL/GenBank/DDBJ whole genome shotgun (WGS) entry which is preliminary data.</text>
</comment>